<reference evidence="5" key="1">
    <citation type="submission" date="2024-07" db="EMBL/GenBank/DDBJ databases">
        <authorList>
            <person name="Jiang Y."/>
            <person name="Qin Q."/>
        </authorList>
    </citation>
    <scope>NUCLEOTIDE SEQUENCE</scope>
    <source>
        <strain evidence="5">SD03</strain>
    </source>
</reference>
<proteinExistence type="predicted"/>
<protein>
    <submittedName>
        <fullName evidence="5">DUF4105 domain-containing protein</fullName>
    </submittedName>
</protein>
<dbReference type="InterPro" id="IPR057165">
    <property type="entry name" value="DUF7843"/>
</dbReference>
<evidence type="ECO:0000313" key="5">
    <source>
        <dbReference type="EMBL" id="XDH89592.1"/>
    </source>
</evidence>
<feature type="chain" id="PRO_5044309671" evidence="1">
    <location>
        <begin position="21"/>
        <end position="605"/>
    </location>
</feature>
<gene>
    <name evidence="5" type="ORF">ABZP26_16840</name>
</gene>
<dbReference type="Pfam" id="PF25225">
    <property type="entry name" value="DUF7843"/>
    <property type="match status" value="1"/>
</dbReference>
<dbReference type="EMBL" id="CP162515">
    <property type="protein sequence ID" value="XDH89592.1"/>
    <property type="molecule type" value="Genomic_DNA"/>
</dbReference>
<keyword evidence="1" id="KW-0732">Signal</keyword>
<evidence type="ECO:0000259" key="2">
    <source>
        <dbReference type="Pfam" id="PF13387"/>
    </source>
</evidence>
<accession>A0AB39AW29</accession>
<evidence type="ECO:0000259" key="4">
    <source>
        <dbReference type="Pfam" id="PF25225"/>
    </source>
</evidence>
<sequence>MKPLFYLISAFLFISFSSSATQSISVLAKHPIWLKLGHYKNQPATISYITNASFFIADNGRTDPAAELKATIHAFNNLPSMPCRYPARYQWLKEQGLTFSMPAAECPKLKQWREQQAIHSVSLVFASGYMSNPASLYGHLLLKLNRSTESKNKLLDYSINYGAHVPDNENGLVYILKGLFGGYKAGFSDQLFYRHQHNYGEIELRDLWEYTLNLNERDVVFIANHLWEILGTEFDYYFADENCAFHLAQIIELVIGDQLTSEGAPWVIPATIFSRLNTATYQGQSAVKKITFTPSRDTVFAKHVQSLSEKELSFAKQIFAESAVLKSKSFLALPVQSQKAIIGALFELVQVKQIQKQTPVKISELKNALIKARLKLPMGENKVKFQFTQQPPHQGQKPSNSSVSAVHTAEQTQYTLGFRLSYFDTLASDIARIPFSNLEMLETELMFTDGETYINKVHLLDLESFNPNQLSWANESKWSWKINVGFDRQPALCRTCKRSFVMGGAGQAWQFRNNTLAYSLINGYLGDLAKNSHFYDSSVEVGIITGTDSGIKLKASYEKSFLNAKNPAQTKLEMAVPLSQDIDIRLAVTHANSAMWQLKLNYYWQ</sequence>
<dbReference type="InterPro" id="IPR025178">
    <property type="entry name" value="Lnb_N"/>
</dbReference>
<evidence type="ECO:0000256" key="1">
    <source>
        <dbReference type="SAM" id="SignalP"/>
    </source>
</evidence>
<dbReference type="RefSeq" id="WP_368485771.1">
    <property type="nucleotide sequence ID" value="NZ_CP162515.1"/>
</dbReference>
<name>A0AB39AW29_9GAMM</name>
<dbReference type="AlphaFoldDB" id="A0AB39AW29"/>
<feature type="domain" description="DUF7843" evidence="4">
    <location>
        <begin position="27"/>
        <end position="95"/>
    </location>
</feature>
<feature type="domain" description="Lnb N-terminal periplasmic" evidence="2">
    <location>
        <begin position="109"/>
        <end position="266"/>
    </location>
</feature>
<organism evidence="5">
    <name type="scientific">Pseudoalteromonas sp. SD03</name>
    <dbReference type="NCBI Taxonomy" id="3231719"/>
    <lineage>
        <taxon>Bacteria</taxon>
        <taxon>Pseudomonadati</taxon>
        <taxon>Pseudomonadota</taxon>
        <taxon>Gammaproteobacteria</taxon>
        <taxon>Alteromonadales</taxon>
        <taxon>Pseudoalteromonadaceae</taxon>
        <taxon>Pseudoalteromonas</taxon>
    </lineage>
</organism>
<dbReference type="Pfam" id="PF25222">
    <property type="entry name" value="DUF7840"/>
    <property type="match status" value="1"/>
</dbReference>
<feature type="domain" description="DUF7840" evidence="3">
    <location>
        <begin position="390"/>
        <end position="603"/>
    </location>
</feature>
<evidence type="ECO:0000259" key="3">
    <source>
        <dbReference type="Pfam" id="PF25222"/>
    </source>
</evidence>
<dbReference type="Pfam" id="PF13387">
    <property type="entry name" value="Lnb_N"/>
    <property type="match status" value="1"/>
</dbReference>
<feature type="signal peptide" evidence="1">
    <location>
        <begin position="1"/>
        <end position="20"/>
    </location>
</feature>
<dbReference type="InterPro" id="IPR057162">
    <property type="entry name" value="DUF7840"/>
</dbReference>